<protein>
    <submittedName>
        <fullName evidence="2">Uncharacterized protein</fullName>
    </submittedName>
</protein>
<name>A0A6F8ZIL9_9FIRM</name>
<keyword evidence="1" id="KW-0472">Membrane</keyword>
<feature type="transmembrane region" description="Helical" evidence="1">
    <location>
        <begin position="48"/>
        <end position="66"/>
    </location>
</feature>
<evidence type="ECO:0000313" key="2">
    <source>
        <dbReference type="EMBL" id="CAB1129521.1"/>
    </source>
</evidence>
<organism evidence="2 3">
    <name type="scientific">Candidatus Hydrogenisulfobacillus filiaventi</name>
    <dbReference type="NCBI Taxonomy" id="2707344"/>
    <lineage>
        <taxon>Bacteria</taxon>
        <taxon>Bacillati</taxon>
        <taxon>Bacillota</taxon>
        <taxon>Clostridia</taxon>
        <taxon>Eubacteriales</taxon>
        <taxon>Clostridiales Family XVII. Incertae Sedis</taxon>
        <taxon>Candidatus Hydrogenisulfobacillus</taxon>
    </lineage>
</organism>
<dbReference type="Proteomes" id="UP000503399">
    <property type="component" value="Chromosome"/>
</dbReference>
<accession>A0A6F8ZIL9</accession>
<keyword evidence="1" id="KW-0812">Transmembrane</keyword>
<reference evidence="2 3" key="1">
    <citation type="submission" date="2020-02" db="EMBL/GenBank/DDBJ databases">
        <authorList>
            <person name="Hogendoorn C."/>
        </authorList>
    </citation>
    <scope>NUCLEOTIDE SEQUENCE [LARGE SCALE GENOMIC DNA]</scope>
    <source>
        <strain evidence="2">R501</strain>
    </source>
</reference>
<dbReference type="KEGG" id="hfv:R50_2024"/>
<proteinExistence type="predicted"/>
<keyword evidence="3" id="KW-1185">Reference proteome</keyword>
<sequence length="68" mass="7609">MTHMQQRWMMWSLGGLISGLSLLSLVGMGIGIVGLFSHMRAWPAWVDHVIWMSFGAVCLLAPDLHWGD</sequence>
<evidence type="ECO:0000256" key="1">
    <source>
        <dbReference type="SAM" id="Phobius"/>
    </source>
</evidence>
<dbReference type="AlphaFoldDB" id="A0A6F8ZIL9"/>
<gene>
    <name evidence="2" type="ORF">R50_2024</name>
</gene>
<keyword evidence="1" id="KW-1133">Transmembrane helix</keyword>
<feature type="transmembrane region" description="Helical" evidence="1">
    <location>
        <begin position="12"/>
        <end position="36"/>
    </location>
</feature>
<dbReference type="EMBL" id="LR778114">
    <property type="protein sequence ID" value="CAB1129521.1"/>
    <property type="molecule type" value="Genomic_DNA"/>
</dbReference>
<evidence type="ECO:0000313" key="3">
    <source>
        <dbReference type="Proteomes" id="UP000503399"/>
    </source>
</evidence>